<evidence type="ECO:0000256" key="9">
    <source>
        <dbReference type="HAMAP-Rule" id="MF_01642"/>
    </source>
</evidence>
<dbReference type="InterPro" id="IPR004839">
    <property type="entry name" value="Aminotransferase_I/II_large"/>
</dbReference>
<feature type="binding site" evidence="9">
    <location>
        <position position="389"/>
    </location>
    <ligand>
        <name>substrate</name>
    </ligand>
</feature>
<dbReference type="NCBIfam" id="TIGR03542">
    <property type="entry name" value="DAPAT_plant"/>
    <property type="match status" value="1"/>
</dbReference>
<evidence type="ECO:0000259" key="10">
    <source>
        <dbReference type="Pfam" id="PF00155"/>
    </source>
</evidence>
<name>H5Y1L0_9FIRM</name>
<dbReference type="RefSeq" id="WP_007779160.1">
    <property type="nucleotide sequence ID" value="NZ_CM001441.1"/>
</dbReference>
<evidence type="ECO:0000313" key="11">
    <source>
        <dbReference type="EMBL" id="EHQ87763.1"/>
    </source>
</evidence>
<feature type="binding site" evidence="9">
    <location>
        <position position="15"/>
    </location>
    <ligand>
        <name>substrate</name>
    </ligand>
</feature>
<proteinExistence type="inferred from homology"/>
<feature type="binding site" evidence="9">
    <location>
        <position position="132"/>
    </location>
    <ligand>
        <name>pyridoxal 5'-phosphate</name>
        <dbReference type="ChEBI" id="CHEBI:597326"/>
    </ligand>
</feature>
<feature type="binding site" evidence="9">
    <location>
        <position position="188"/>
    </location>
    <ligand>
        <name>pyridoxal 5'-phosphate</name>
        <dbReference type="ChEBI" id="CHEBI:597326"/>
    </ligand>
</feature>
<dbReference type="Proteomes" id="UP000005104">
    <property type="component" value="Chromosome"/>
</dbReference>
<dbReference type="InterPro" id="IPR019942">
    <property type="entry name" value="DapL/ALD1"/>
</dbReference>
<dbReference type="EMBL" id="CM001441">
    <property type="protein sequence ID" value="EHQ87763.1"/>
    <property type="molecule type" value="Genomic_DNA"/>
</dbReference>
<feature type="binding site" evidence="9">
    <location>
        <position position="72"/>
    </location>
    <ligand>
        <name>pyridoxal 5'-phosphate</name>
        <dbReference type="ChEBI" id="CHEBI:597326"/>
    </ligand>
</feature>
<dbReference type="InterPro" id="IPR015421">
    <property type="entry name" value="PyrdxlP-dep_Trfase_major"/>
</dbReference>
<evidence type="ECO:0000256" key="7">
    <source>
        <dbReference type="ARBA" id="ARBA00022898"/>
    </source>
</evidence>
<evidence type="ECO:0000256" key="6">
    <source>
        <dbReference type="ARBA" id="ARBA00022679"/>
    </source>
</evidence>
<dbReference type="EC" id="2.6.1.83" evidence="3 9"/>
<feature type="binding site" evidence="9">
    <location>
        <position position="188"/>
    </location>
    <ligand>
        <name>substrate</name>
    </ligand>
</feature>
<dbReference type="FunFam" id="3.40.640.10:FF:000099">
    <property type="entry name" value="LL-diaminopimelate aminotransferase, chloroplastic"/>
    <property type="match status" value="1"/>
</dbReference>
<evidence type="ECO:0000256" key="5">
    <source>
        <dbReference type="ARBA" id="ARBA00022576"/>
    </source>
</evidence>
<dbReference type="GO" id="GO:0010285">
    <property type="term" value="F:L,L-diaminopimelate aminotransferase activity"/>
    <property type="evidence" value="ECO:0007669"/>
    <property type="project" value="UniProtKB-UniRule"/>
</dbReference>
<dbReference type="STRING" id="768710.DesyoDRAFT_0581"/>
<dbReference type="GO" id="GO:0030170">
    <property type="term" value="F:pyridoxal phosphate binding"/>
    <property type="evidence" value="ECO:0007669"/>
    <property type="project" value="UniProtKB-UniRule"/>
</dbReference>
<comment type="function">
    <text evidence="9">Involved in the synthesis of meso-diaminopimelate (m-DAP or DL-DAP), required for both lysine and peptidoglycan biosynthesis. Catalyzes the direct conversion of tetrahydrodipicolinate to LL-diaminopimelate.</text>
</comment>
<evidence type="ECO:0000256" key="8">
    <source>
        <dbReference type="ARBA" id="ARBA00051934"/>
    </source>
</evidence>
<comment type="pathway">
    <text evidence="2 9">Amino-acid biosynthesis; L-lysine biosynthesis via DAP pathway; LL-2,6-diaminopimelate from (S)-tetrahydrodipicolinate (aminotransferase route): step 1/1.</text>
</comment>
<feature type="domain" description="Aminotransferase class I/classII large" evidence="10">
    <location>
        <begin position="35"/>
        <end position="406"/>
    </location>
</feature>
<comment type="cofactor">
    <cofactor evidence="1 9">
        <name>pyridoxal 5'-phosphate</name>
        <dbReference type="ChEBI" id="CHEBI:597326"/>
    </cofactor>
</comment>
<feature type="binding site" evidence="9">
    <location>
        <position position="293"/>
    </location>
    <ligand>
        <name>pyridoxal 5'-phosphate</name>
        <dbReference type="ChEBI" id="CHEBI:597326"/>
    </ligand>
</feature>
<organism evidence="11 12">
    <name type="scientific">Desulfosporosinus youngiae DSM 17734</name>
    <dbReference type="NCBI Taxonomy" id="768710"/>
    <lineage>
        <taxon>Bacteria</taxon>
        <taxon>Bacillati</taxon>
        <taxon>Bacillota</taxon>
        <taxon>Clostridia</taxon>
        <taxon>Eubacteriales</taxon>
        <taxon>Desulfitobacteriaceae</taxon>
        <taxon>Desulfosporosinus</taxon>
    </lineage>
</organism>
<dbReference type="AlphaFoldDB" id="H5Y1L0"/>
<evidence type="ECO:0000256" key="4">
    <source>
        <dbReference type="ARBA" id="ARBA00018052"/>
    </source>
</evidence>
<evidence type="ECO:0000256" key="3">
    <source>
        <dbReference type="ARBA" id="ARBA00013138"/>
    </source>
</evidence>
<dbReference type="UniPathway" id="UPA00034">
    <property type="reaction ID" value="UER00466"/>
</dbReference>
<feature type="binding site" evidence="9">
    <location>
        <begin position="108"/>
        <end position="109"/>
    </location>
    <ligand>
        <name>pyridoxal 5'-phosphate</name>
        <dbReference type="ChEBI" id="CHEBI:597326"/>
    </ligand>
</feature>
<feature type="binding site" evidence="9">
    <location>
        <position position="109"/>
    </location>
    <ligand>
        <name>substrate</name>
    </ligand>
</feature>
<sequence>MALMNENYLRLPGSYLFSEIARRVSQFKNENPAADIIRLGIGDVTRPLPPAVIEAMKTAVDEMGRAETFRGYGPEQGYDFLIEKIIENDYKPRGVELDLDEVYISDGAKSDTANFQEIFGVNNIMAVTDPVYPVYVDSNVMAGRTGNFDAEKGQYESIVYLPCTEENGMKPSFPATHVDMIYLCFPNNPTGMTLTKAELKQWVDYARENKSIILYDSAYEAYIREEEVPRTIYEVEGAREVAVEFRSFSKTAGFTGTRCAYTVVPKEVMVYDSEGNAHNLNKLWLRRQTTKFNGVSYPVQAAAAAIYTEEGKKQVKETIDYYMGNARIIREGLTKAGYEVFGGINAPYIWMKTPNNMGSWEFFDKLMKEANVVGTPGAGFGANGEGYFRLTAFGTRENTEKAIERIKTKMGS</sequence>
<feature type="binding site" evidence="9">
    <location>
        <position position="258"/>
    </location>
    <ligand>
        <name>pyridoxal 5'-phosphate</name>
        <dbReference type="ChEBI" id="CHEBI:597326"/>
    </ligand>
</feature>
<feature type="binding site" evidence="9">
    <location>
        <position position="219"/>
    </location>
    <ligand>
        <name>pyridoxal 5'-phosphate</name>
        <dbReference type="ChEBI" id="CHEBI:597326"/>
    </ligand>
</feature>
<keyword evidence="5 9" id="KW-0032">Aminotransferase</keyword>
<evidence type="ECO:0000256" key="1">
    <source>
        <dbReference type="ARBA" id="ARBA00001933"/>
    </source>
</evidence>
<feature type="binding site" evidence="9">
    <location>
        <begin position="247"/>
        <end position="249"/>
    </location>
    <ligand>
        <name>pyridoxal 5'-phosphate</name>
        <dbReference type="ChEBI" id="CHEBI:597326"/>
    </ligand>
</feature>
<keyword evidence="6 9" id="KW-0808">Transferase</keyword>
<dbReference type="PANTHER" id="PTHR43144">
    <property type="entry name" value="AMINOTRANSFERASE"/>
    <property type="match status" value="1"/>
</dbReference>
<comment type="similarity">
    <text evidence="9">Belongs to the class-I pyridoxal-phosphate-dependent aminotransferase family. LL-diaminopimelate aminotransferase subfamily.</text>
</comment>
<accession>H5Y1L0</accession>
<keyword evidence="12" id="KW-1185">Reference proteome</keyword>
<dbReference type="SUPFAM" id="SSF53383">
    <property type="entry name" value="PLP-dependent transferases"/>
    <property type="match status" value="1"/>
</dbReference>
<reference evidence="11 12" key="1">
    <citation type="submission" date="2011-11" db="EMBL/GenBank/DDBJ databases">
        <title>The Noncontiguous Finished genome of Desulfosporosinus youngiae DSM 17734.</title>
        <authorList>
            <consortium name="US DOE Joint Genome Institute (JGI-PGF)"/>
            <person name="Lucas S."/>
            <person name="Han J."/>
            <person name="Lapidus A."/>
            <person name="Cheng J.-F."/>
            <person name="Goodwin L."/>
            <person name="Pitluck S."/>
            <person name="Peters L."/>
            <person name="Ovchinnikova G."/>
            <person name="Lu M."/>
            <person name="Land M.L."/>
            <person name="Hauser L."/>
            <person name="Pester M."/>
            <person name="Spring S."/>
            <person name="Ollivier B."/>
            <person name="Rattei T."/>
            <person name="Klenk H.-P."/>
            <person name="Wagner M."/>
            <person name="Loy A."/>
            <person name="Woyke T.J."/>
        </authorList>
    </citation>
    <scope>NUCLEOTIDE SEQUENCE [LARGE SCALE GENOMIC DNA]</scope>
    <source>
        <strain evidence="11 12">DSM 17734</strain>
    </source>
</reference>
<dbReference type="Gene3D" id="3.40.640.10">
    <property type="entry name" value="Type I PLP-dependent aspartate aminotransferase-like (Major domain)"/>
    <property type="match status" value="1"/>
</dbReference>
<evidence type="ECO:0000256" key="2">
    <source>
        <dbReference type="ARBA" id="ARBA00004982"/>
    </source>
</evidence>
<feature type="binding site" evidence="9">
    <location>
        <position position="293"/>
    </location>
    <ligand>
        <name>substrate</name>
    </ligand>
</feature>
<feature type="modified residue" description="N6-(pyridoxal phosphate)lysine" evidence="9">
    <location>
        <position position="250"/>
    </location>
</feature>
<comment type="catalytic activity">
    <reaction evidence="8 9">
        <text>(2S,6S)-2,6-diaminopimelate + 2-oxoglutarate = (S)-2,3,4,5-tetrahydrodipicolinate + L-glutamate + H2O + H(+)</text>
        <dbReference type="Rhea" id="RHEA:23988"/>
        <dbReference type="ChEBI" id="CHEBI:15377"/>
        <dbReference type="ChEBI" id="CHEBI:15378"/>
        <dbReference type="ChEBI" id="CHEBI:16810"/>
        <dbReference type="ChEBI" id="CHEBI:16845"/>
        <dbReference type="ChEBI" id="CHEBI:29985"/>
        <dbReference type="ChEBI" id="CHEBI:57609"/>
        <dbReference type="EC" id="2.6.1.83"/>
    </reaction>
</comment>
<dbReference type="eggNOG" id="COG0436">
    <property type="taxonomic scope" value="Bacteria"/>
</dbReference>
<protein>
    <recommendedName>
        <fullName evidence="4 9">LL-diaminopimelate aminotransferase</fullName>
        <shortName evidence="9">DAP-AT</shortName>
        <shortName evidence="9">DAP-aminotransferase</shortName>
        <shortName evidence="9">LL-DAP-aminotransferase</shortName>
        <ecNumber evidence="3 9">2.6.1.83</ecNumber>
    </recommendedName>
</protein>
<gene>
    <name evidence="9" type="primary">dapL</name>
    <name evidence="11" type="ORF">DesyoDRAFT_0581</name>
</gene>
<feature type="binding site" evidence="9">
    <location>
        <position position="132"/>
    </location>
    <ligand>
        <name>substrate</name>
    </ligand>
</feature>
<evidence type="ECO:0000313" key="12">
    <source>
        <dbReference type="Proteomes" id="UP000005104"/>
    </source>
</evidence>
<dbReference type="HAMAP" id="MF_01642">
    <property type="entry name" value="DapL_aminotrans_1"/>
    <property type="match status" value="1"/>
</dbReference>
<feature type="binding site" evidence="9">
    <location>
        <position position="42"/>
    </location>
    <ligand>
        <name>substrate</name>
    </ligand>
</feature>
<comment type="subunit">
    <text evidence="9">Homodimer.</text>
</comment>
<dbReference type="OrthoDB" id="9813612at2"/>
<dbReference type="HOGENOM" id="CLU_051433_0_0_9"/>
<dbReference type="InterPro" id="IPR015422">
    <property type="entry name" value="PyrdxlP-dep_Trfase_small"/>
</dbReference>
<dbReference type="CDD" id="cd00609">
    <property type="entry name" value="AAT_like"/>
    <property type="match status" value="1"/>
</dbReference>
<dbReference type="Gene3D" id="3.90.1150.10">
    <property type="entry name" value="Aspartate Aminotransferase, domain 1"/>
    <property type="match status" value="1"/>
</dbReference>
<keyword evidence="7 9" id="KW-0663">Pyridoxal phosphate</keyword>
<dbReference type="InterPro" id="IPR015424">
    <property type="entry name" value="PyrdxlP-dep_Trfase"/>
</dbReference>
<dbReference type="GO" id="GO:0033362">
    <property type="term" value="P:lysine biosynthetic process via diaminopimelate, diaminopimelate-aminotransferase pathway"/>
    <property type="evidence" value="ECO:0007669"/>
    <property type="project" value="UniProtKB-UniRule"/>
</dbReference>
<dbReference type="Pfam" id="PF00155">
    <property type="entry name" value="Aminotran_1_2"/>
    <property type="match status" value="1"/>
</dbReference>